<evidence type="ECO:0000313" key="2">
    <source>
        <dbReference type="EMBL" id="QHU00897.1"/>
    </source>
</evidence>
<dbReference type="Gene3D" id="2.60.120.200">
    <property type="match status" value="2"/>
</dbReference>
<organism evidence="2">
    <name type="scientific">viral metagenome</name>
    <dbReference type="NCBI Taxonomy" id="1070528"/>
    <lineage>
        <taxon>unclassified sequences</taxon>
        <taxon>metagenomes</taxon>
        <taxon>organismal metagenomes</taxon>
    </lineage>
</organism>
<dbReference type="SUPFAM" id="SSF49899">
    <property type="entry name" value="Concanavalin A-like lectins/glucanases"/>
    <property type="match status" value="2"/>
</dbReference>
<dbReference type="EMBL" id="MN740330">
    <property type="protein sequence ID" value="QHU00897.1"/>
    <property type="molecule type" value="Genomic_DNA"/>
</dbReference>
<name>A0A6C0J8Q8_9ZZZZ</name>
<dbReference type="InterPro" id="IPR013320">
    <property type="entry name" value="ConA-like_dom_sf"/>
</dbReference>
<accession>A0A6C0J8Q8</accession>
<evidence type="ECO:0000256" key="1">
    <source>
        <dbReference type="SAM" id="Coils"/>
    </source>
</evidence>
<dbReference type="SUPFAM" id="SSF50923">
    <property type="entry name" value="Hemopexin-like domain"/>
    <property type="match status" value="1"/>
</dbReference>
<dbReference type="InterPro" id="IPR036375">
    <property type="entry name" value="Hemopexin-like_dom_sf"/>
</dbReference>
<dbReference type="Pfam" id="PF13385">
    <property type="entry name" value="Laminin_G_3"/>
    <property type="match status" value="1"/>
</dbReference>
<proteinExistence type="predicted"/>
<feature type="coiled-coil region" evidence="1">
    <location>
        <begin position="793"/>
        <end position="848"/>
    </location>
</feature>
<protein>
    <submittedName>
        <fullName evidence="2">Uncharacterized protein</fullName>
    </submittedName>
</protein>
<sequence length="1061" mass="120410">MYNVLNNELLTDNIQCYLDARYSSSINSKQGNTYWKDLSGKNNHFNFNNPIVSDGFRVDMHASGHGKSTNIEDFNITDGYTIVIVCHDKSHTSGSPFYISSSDNNIKNGISAEICSPNGTVSFTHMNKNMKYKLNNSTEEHMYVFTRSVDGMNIYIDGAKVTTNTGETINPKLRGNIRIGKNIKWNADMKVFIVYNKRITDENIVKLWEWYKETDSSAPDRVSKERRPSMKHLVKGIRKKGLVLAIDAANHACYPGKGKIVTDLARGLKFDLNRIATIKHGAFINKGDFHMSGPMSTELGINGYDDFTVVFRCKTTKLSHGVLLHLFGYEGPKERGMLIAPTGTNGKLTCNIGGKHKISVDVNANYNKMQTYVFTRNSNGRDLYINGKLVKHNDNVGGQLRLSSKPMIIFKSPLAPNYYGELSHLYIYNVGLTEHQIHSISTVLDNPYMVGKSTWKKAQHTCKGLQKTLSPLRDLCMNGKAIDHSLYKHHGALAPINDMRDTWVNLSNCKIYKNSGIVNKAHIKCSEHITKKHYFDSITSLTSTETKILYIFGNKHLATYDISNHKLHKMNRPYKIIKYFKGLSEAFVNPDTVCIASNKLYMFLDDKVTVIDLLTKKVVTKPIKLETVFPKLHKRAMKGNLDSVLYTGYYFIFFKGAVMYTYDPNKETTTKENIASMLKDASKISYIESHVDAATMINDEMILYKGKYAYNTKTKKTVPILSKYMDIKVPFVTVKQRCKVIHHLLPELNKRMEEFNQTHPKHHSDYKKHIKILEKERKQICGHRNAAELNKGIANKQKRIHHLTNSIKKYKELNQSAITHTDKYNKQIIHAKKRINALKNKIVEEKAKQCPVSTQCKSTINNIDTKNEKCDTNMIKATLHKKGYTMEQLTAISDKAININDFDIRTHKDFHKLIDSTNIKSCPGDSLADLKKKKIGAFIQNMNDTMNASNPGSDSTHMIDTTLGKQDLQQASSVNEMDKATKKMASNIDIDNNIAQHLRILKDIQSILSKTKGSKNYKVLKTLQKTQKITKVPTLPSISAQVTDLQQQTQSTKALLKELHQ</sequence>
<reference evidence="2" key="1">
    <citation type="journal article" date="2020" name="Nature">
        <title>Giant virus diversity and host interactions through global metagenomics.</title>
        <authorList>
            <person name="Schulz F."/>
            <person name="Roux S."/>
            <person name="Paez-Espino D."/>
            <person name="Jungbluth S."/>
            <person name="Walsh D.A."/>
            <person name="Denef V.J."/>
            <person name="McMahon K.D."/>
            <person name="Konstantinidis K.T."/>
            <person name="Eloe-Fadrosh E.A."/>
            <person name="Kyrpides N.C."/>
            <person name="Woyke T."/>
        </authorList>
    </citation>
    <scope>NUCLEOTIDE SEQUENCE</scope>
    <source>
        <strain evidence="2">GVMAG-M-3300025860-20</strain>
    </source>
</reference>
<dbReference type="Gene3D" id="2.110.10.10">
    <property type="entry name" value="Hemopexin-like domain"/>
    <property type="match status" value="1"/>
</dbReference>
<keyword evidence="1" id="KW-0175">Coiled coil</keyword>
<dbReference type="AlphaFoldDB" id="A0A6C0J8Q8"/>